<evidence type="ECO:0000256" key="1">
    <source>
        <dbReference type="SAM" id="MobiDB-lite"/>
    </source>
</evidence>
<gene>
    <name evidence="3" type="ORF">PG993_007084</name>
</gene>
<sequence length="387" mass="39517">MQLHPLLVAGFGAAVAAAPSPIVVSSSPVLAPQACGNNPALPVLQTLDDAAAICHRLAPASTPTAAEKSTAKTLTRTATETVTATVTETDAQTATDTATVVAQTTVTIGVDGPTDVSTYTITETATITAAATATAFTTSAGVQPAKKHKKKRDRCPAKPKPNPSNPADALELFPSDVISAACICLTSAPTVTEVATVTTTVAASPSLTLTSLVTVSPVVATDFVTVTPSTATHQATSTAPGLTTTVSTRVAAATPATLTVTATVTEAAPGAAATSTVRDAQFRLAGSYSNYCMPVYEREHDFGLPPSVPNSLDGAFQYCAAKCAADPDCGEIFVAFGFGYPATCFTGGYVGRDHMTDTWVRDADLQCGVMGIGQYGEWYNRLDAGNS</sequence>
<feature type="chain" id="PRO_5045476730" description="Apple domain-containing protein" evidence="2">
    <location>
        <begin position="18"/>
        <end position="387"/>
    </location>
</feature>
<keyword evidence="2" id="KW-0732">Signal</keyword>
<evidence type="ECO:0008006" key="5">
    <source>
        <dbReference type="Google" id="ProtNLM"/>
    </source>
</evidence>
<feature type="signal peptide" evidence="2">
    <location>
        <begin position="1"/>
        <end position="17"/>
    </location>
</feature>
<feature type="region of interest" description="Disordered" evidence="1">
    <location>
        <begin position="140"/>
        <end position="168"/>
    </location>
</feature>
<dbReference type="EMBL" id="JAQQWK010000006">
    <property type="protein sequence ID" value="KAK8038673.1"/>
    <property type="molecule type" value="Genomic_DNA"/>
</dbReference>
<keyword evidence="4" id="KW-1185">Reference proteome</keyword>
<evidence type="ECO:0000256" key="2">
    <source>
        <dbReference type="SAM" id="SignalP"/>
    </source>
</evidence>
<proteinExistence type="predicted"/>
<evidence type="ECO:0000313" key="3">
    <source>
        <dbReference type="EMBL" id="KAK8038673.1"/>
    </source>
</evidence>
<reference evidence="3 4" key="1">
    <citation type="submission" date="2023-01" db="EMBL/GenBank/DDBJ databases">
        <title>Analysis of 21 Apiospora genomes using comparative genomics revels a genus with tremendous synthesis potential of carbohydrate active enzymes and secondary metabolites.</title>
        <authorList>
            <person name="Sorensen T."/>
        </authorList>
    </citation>
    <scope>NUCLEOTIDE SEQUENCE [LARGE SCALE GENOMIC DNA]</scope>
    <source>
        <strain evidence="3 4">CBS 33761</strain>
    </source>
</reference>
<comment type="caution">
    <text evidence="3">The sequence shown here is derived from an EMBL/GenBank/DDBJ whole genome shotgun (WGS) entry which is preliminary data.</text>
</comment>
<name>A0ABR1SYR2_9PEZI</name>
<protein>
    <recommendedName>
        <fullName evidence="5">Apple domain-containing protein</fullName>
    </recommendedName>
</protein>
<dbReference type="Proteomes" id="UP001444661">
    <property type="component" value="Unassembled WGS sequence"/>
</dbReference>
<accession>A0ABR1SYR2</accession>
<evidence type="ECO:0000313" key="4">
    <source>
        <dbReference type="Proteomes" id="UP001444661"/>
    </source>
</evidence>
<organism evidence="3 4">
    <name type="scientific">Apiospora rasikravindrae</name>
    <dbReference type="NCBI Taxonomy" id="990691"/>
    <lineage>
        <taxon>Eukaryota</taxon>
        <taxon>Fungi</taxon>
        <taxon>Dikarya</taxon>
        <taxon>Ascomycota</taxon>
        <taxon>Pezizomycotina</taxon>
        <taxon>Sordariomycetes</taxon>
        <taxon>Xylariomycetidae</taxon>
        <taxon>Amphisphaeriales</taxon>
        <taxon>Apiosporaceae</taxon>
        <taxon>Apiospora</taxon>
    </lineage>
</organism>